<evidence type="ECO:0000313" key="1">
    <source>
        <dbReference type="EMBL" id="KXN66382.1"/>
    </source>
</evidence>
<reference evidence="1 2" key="1">
    <citation type="journal article" date="2015" name="Genome Biol. Evol.">
        <title>Phylogenomic analyses indicate that early fungi evolved digesting cell walls of algal ancestors of land plants.</title>
        <authorList>
            <person name="Chang Y."/>
            <person name="Wang S."/>
            <person name="Sekimoto S."/>
            <person name="Aerts A.L."/>
            <person name="Choi C."/>
            <person name="Clum A."/>
            <person name="LaButti K.M."/>
            <person name="Lindquist E.A."/>
            <person name="Yee Ngan C."/>
            <person name="Ohm R.A."/>
            <person name="Salamov A.A."/>
            <person name="Grigoriev I.V."/>
            <person name="Spatafora J.W."/>
            <person name="Berbee M.L."/>
        </authorList>
    </citation>
    <scope>NUCLEOTIDE SEQUENCE [LARGE SCALE GENOMIC DNA]</scope>
    <source>
        <strain evidence="1 2">NRRL 28638</strain>
    </source>
</reference>
<dbReference type="Proteomes" id="UP000070444">
    <property type="component" value="Unassembled WGS sequence"/>
</dbReference>
<proteinExistence type="predicted"/>
<organism evidence="1 2">
    <name type="scientific">Conidiobolus coronatus (strain ATCC 28846 / CBS 209.66 / NRRL 28638)</name>
    <name type="common">Delacroixia coronata</name>
    <dbReference type="NCBI Taxonomy" id="796925"/>
    <lineage>
        <taxon>Eukaryota</taxon>
        <taxon>Fungi</taxon>
        <taxon>Fungi incertae sedis</taxon>
        <taxon>Zoopagomycota</taxon>
        <taxon>Entomophthoromycotina</taxon>
        <taxon>Entomophthoromycetes</taxon>
        <taxon>Entomophthorales</taxon>
        <taxon>Ancylistaceae</taxon>
        <taxon>Conidiobolus</taxon>
    </lineage>
</organism>
<keyword evidence="2" id="KW-1185">Reference proteome</keyword>
<dbReference type="EMBL" id="KQ964733">
    <property type="protein sequence ID" value="KXN66382.1"/>
    <property type="molecule type" value="Genomic_DNA"/>
</dbReference>
<dbReference type="AlphaFoldDB" id="A0A137NUI3"/>
<sequence>ELYETEFFTSNPKCRSTLTHLTFNHFKIHSSKAEYFKNFNTLKSIKYPKQFKTGGNSINEEVEIIKNLWPGYVVLLTDIDTRYDAELKNC</sequence>
<protein>
    <submittedName>
        <fullName evidence="1">Uncharacterized protein</fullName>
    </submittedName>
</protein>
<name>A0A137NUI3_CONC2</name>
<evidence type="ECO:0000313" key="2">
    <source>
        <dbReference type="Proteomes" id="UP000070444"/>
    </source>
</evidence>
<accession>A0A137NUI3</accession>
<feature type="non-terminal residue" evidence="1">
    <location>
        <position position="1"/>
    </location>
</feature>
<gene>
    <name evidence="1" type="ORF">CONCODRAFT_11797</name>
</gene>